<keyword evidence="3" id="KW-1185">Reference proteome</keyword>
<dbReference type="EMBL" id="RSCD01000013">
    <property type="protein sequence ID" value="RSH89539.1"/>
    <property type="molecule type" value="Genomic_DNA"/>
</dbReference>
<evidence type="ECO:0000256" key="1">
    <source>
        <dbReference type="SAM" id="MobiDB-lite"/>
    </source>
</evidence>
<accession>A0A427YED9</accession>
<dbReference type="AlphaFoldDB" id="A0A427YED9"/>
<protein>
    <submittedName>
        <fullName evidence="2">Uncharacterized protein</fullName>
    </submittedName>
</protein>
<feature type="region of interest" description="Disordered" evidence="1">
    <location>
        <begin position="1"/>
        <end position="26"/>
    </location>
</feature>
<reference evidence="2 3" key="1">
    <citation type="submission" date="2018-11" db="EMBL/GenBank/DDBJ databases">
        <title>Genome sequence of Saitozyma podzolica DSM 27192.</title>
        <authorList>
            <person name="Aliyu H."/>
            <person name="Gorte O."/>
            <person name="Ochsenreither K."/>
        </authorList>
    </citation>
    <scope>NUCLEOTIDE SEQUENCE [LARGE SCALE GENOMIC DNA]</scope>
    <source>
        <strain evidence="2 3">DSM 27192</strain>
    </source>
</reference>
<name>A0A427YED9_9TREE</name>
<sequence length="264" mass="28427">MFTPWSSVGNPSSNDGLQGPVQWSSSASTGVPADLSALSPMLVAVETFQVDGEITRRVLDVCFGSKQFAFHPCSKNSAFLLPEAQGQPSPATDLRAATDHQGSTWVQAPSGEPGSIPSTVPVLVPCIALQDVRSDAAVKSVFDGLVTRLVSLWRPASCASSETHGLTLISPHTAHRTPSLHGSVGFREDDFGLDNHIQYREVDIWRYATTAGTVLLAGYPADSLQTWPELVWEYVVPEMLLEVNRVRSAPSISGGPTWARARHH</sequence>
<dbReference type="Proteomes" id="UP000279259">
    <property type="component" value="Unassembled WGS sequence"/>
</dbReference>
<evidence type="ECO:0000313" key="2">
    <source>
        <dbReference type="EMBL" id="RSH89539.1"/>
    </source>
</evidence>
<evidence type="ECO:0000313" key="3">
    <source>
        <dbReference type="Proteomes" id="UP000279259"/>
    </source>
</evidence>
<proteinExistence type="predicted"/>
<organism evidence="2 3">
    <name type="scientific">Saitozyma podzolica</name>
    <dbReference type="NCBI Taxonomy" id="1890683"/>
    <lineage>
        <taxon>Eukaryota</taxon>
        <taxon>Fungi</taxon>
        <taxon>Dikarya</taxon>
        <taxon>Basidiomycota</taxon>
        <taxon>Agaricomycotina</taxon>
        <taxon>Tremellomycetes</taxon>
        <taxon>Tremellales</taxon>
        <taxon>Trimorphomycetaceae</taxon>
        <taxon>Saitozyma</taxon>
    </lineage>
</organism>
<gene>
    <name evidence="2" type="ORF">EHS25_002089</name>
</gene>
<comment type="caution">
    <text evidence="2">The sequence shown here is derived from an EMBL/GenBank/DDBJ whole genome shotgun (WGS) entry which is preliminary data.</text>
</comment>